<reference evidence="7 8" key="1">
    <citation type="submission" date="2019-04" db="EMBL/GenBank/DDBJ databases">
        <authorList>
            <person name="Yang Y."/>
            <person name="Wei D."/>
        </authorList>
    </citation>
    <scope>NUCLEOTIDE SEQUENCE [LARGE SCALE GENOMIC DNA]</scope>
    <source>
        <strain evidence="7 8">L-1-4w-11</strain>
    </source>
</reference>
<evidence type="ECO:0000313" key="7">
    <source>
        <dbReference type="EMBL" id="TKD53283.1"/>
    </source>
</evidence>
<feature type="binding site" description="distal binding residue" evidence="5">
    <location>
        <position position="116"/>
    </location>
    <ligand>
        <name>heme</name>
        <dbReference type="ChEBI" id="CHEBI:30413"/>
    </ligand>
    <ligandPart>
        <name>Fe</name>
        <dbReference type="ChEBI" id="CHEBI:18248"/>
    </ligandPart>
</feature>
<feature type="chain" id="PRO_5020786956" evidence="6">
    <location>
        <begin position="18"/>
        <end position="164"/>
    </location>
</feature>
<dbReference type="CDD" id="cd00454">
    <property type="entry name" value="TrHb1_N"/>
    <property type="match status" value="1"/>
</dbReference>
<evidence type="ECO:0000256" key="1">
    <source>
        <dbReference type="ARBA" id="ARBA00022448"/>
    </source>
</evidence>
<dbReference type="InterPro" id="IPR012292">
    <property type="entry name" value="Globin/Proto"/>
</dbReference>
<dbReference type="SUPFAM" id="SSF46458">
    <property type="entry name" value="Globin-like"/>
    <property type="match status" value="1"/>
</dbReference>
<evidence type="ECO:0000256" key="5">
    <source>
        <dbReference type="PIRSR" id="PIRSR601486-1"/>
    </source>
</evidence>
<dbReference type="GO" id="GO:0046872">
    <property type="term" value="F:metal ion binding"/>
    <property type="evidence" value="ECO:0007669"/>
    <property type="project" value="UniProtKB-KW"/>
</dbReference>
<keyword evidence="1" id="KW-0813">Transport</keyword>
<keyword evidence="6" id="KW-0732">Signal</keyword>
<dbReference type="EMBL" id="SWKR01000001">
    <property type="protein sequence ID" value="TKD53283.1"/>
    <property type="molecule type" value="Genomic_DNA"/>
</dbReference>
<sequence>MFSIALLMALQTVPADAAPAPHAMPGEEPVAAYAPSNANAGARAFAGDGMAKAFGGQAGIRRIVDTFVNRNFADPVIGEIFANHDQVRLRRTIFEQFCFILNAGCDYSGRDMRNAHKDMGVQQADMNRIVENLQFAMAAEGVSFAAQNRFLSKLAPMRGQVVER</sequence>
<dbReference type="GO" id="GO:0020037">
    <property type="term" value="F:heme binding"/>
    <property type="evidence" value="ECO:0007669"/>
    <property type="project" value="InterPro"/>
</dbReference>
<evidence type="ECO:0000256" key="4">
    <source>
        <dbReference type="ARBA" id="ARBA00023004"/>
    </source>
</evidence>
<feature type="signal peptide" evidence="6">
    <location>
        <begin position="1"/>
        <end position="17"/>
    </location>
</feature>
<evidence type="ECO:0000256" key="2">
    <source>
        <dbReference type="ARBA" id="ARBA00022617"/>
    </source>
</evidence>
<dbReference type="InterPro" id="IPR001486">
    <property type="entry name" value="Hemoglobin_trunc"/>
</dbReference>
<comment type="caution">
    <text evidence="7">The sequence shown here is derived from an EMBL/GenBank/DDBJ whole genome shotgun (WGS) entry which is preliminary data.</text>
</comment>
<dbReference type="Proteomes" id="UP000309138">
    <property type="component" value="Unassembled WGS sequence"/>
</dbReference>
<evidence type="ECO:0000256" key="3">
    <source>
        <dbReference type="ARBA" id="ARBA00022723"/>
    </source>
</evidence>
<dbReference type="AlphaFoldDB" id="A0A4U1L9M9"/>
<name>A0A4U1L9M9_9SPHN</name>
<protein>
    <submittedName>
        <fullName evidence="7">Group 1 truncated hemoglobin</fullName>
    </submittedName>
</protein>
<evidence type="ECO:0000256" key="6">
    <source>
        <dbReference type="SAM" id="SignalP"/>
    </source>
</evidence>
<accession>A0A4U1L9M9</accession>
<organism evidence="7 8">
    <name type="scientific">Sphingomonas baiyangensis</name>
    <dbReference type="NCBI Taxonomy" id="2572576"/>
    <lineage>
        <taxon>Bacteria</taxon>
        <taxon>Pseudomonadati</taxon>
        <taxon>Pseudomonadota</taxon>
        <taxon>Alphaproteobacteria</taxon>
        <taxon>Sphingomonadales</taxon>
        <taxon>Sphingomonadaceae</taxon>
        <taxon>Sphingomonas</taxon>
    </lineage>
</organism>
<keyword evidence="8" id="KW-1185">Reference proteome</keyword>
<dbReference type="GO" id="GO:0019825">
    <property type="term" value="F:oxygen binding"/>
    <property type="evidence" value="ECO:0007669"/>
    <property type="project" value="InterPro"/>
</dbReference>
<keyword evidence="4 5" id="KW-0408">Iron</keyword>
<keyword evidence="3 5" id="KW-0479">Metal-binding</keyword>
<dbReference type="Pfam" id="PF01152">
    <property type="entry name" value="Bac_globin"/>
    <property type="match status" value="1"/>
</dbReference>
<proteinExistence type="predicted"/>
<keyword evidence="2 5" id="KW-0349">Heme</keyword>
<dbReference type="InterPro" id="IPR009050">
    <property type="entry name" value="Globin-like_sf"/>
</dbReference>
<dbReference type="OrthoDB" id="9795814at2"/>
<gene>
    <name evidence="7" type="ORF">FBR43_02890</name>
</gene>
<evidence type="ECO:0000313" key="8">
    <source>
        <dbReference type="Proteomes" id="UP000309138"/>
    </source>
</evidence>
<dbReference type="Gene3D" id="1.10.490.10">
    <property type="entry name" value="Globins"/>
    <property type="match status" value="1"/>
</dbReference>